<dbReference type="Gene3D" id="1.10.150.130">
    <property type="match status" value="1"/>
</dbReference>
<dbReference type="InterPro" id="IPR002104">
    <property type="entry name" value="Integrase_catalytic"/>
</dbReference>
<dbReference type="InterPro" id="IPR010998">
    <property type="entry name" value="Integrase_recombinase_N"/>
</dbReference>
<dbReference type="RefSeq" id="WP_130500030.1">
    <property type="nucleotide sequence ID" value="NZ_SHMP01000004.1"/>
</dbReference>
<dbReference type="PANTHER" id="PTHR30349:SF41">
    <property type="entry name" value="INTEGRASE_RECOMBINASE PROTEIN MJ0367-RELATED"/>
    <property type="match status" value="1"/>
</dbReference>
<evidence type="ECO:0000256" key="3">
    <source>
        <dbReference type="ARBA" id="ARBA00023172"/>
    </source>
</evidence>
<evidence type="ECO:0000256" key="2">
    <source>
        <dbReference type="ARBA" id="ARBA00023125"/>
    </source>
</evidence>
<dbReference type="GO" id="GO:0015074">
    <property type="term" value="P:DNA integration"/>
    <property type="evidence" value="ECO:0007669"/>
    <property type="project" value="UniProtKB-KW"/>
</dbReference>
<organism evidence="5 6">
    <name type="scientific">Natrinema hispanicum</name>
    <dbReference type="NCBI Taxonomy" id="392421"/>
    <lineage>
        <taxon>Archaea</taxon>
        <taxon>Methanobacteriati</taxon>
        <taxon>Methanobacteriota</taxon>
        <taxon>Stenosarchaea group</taxon>
        <taxon>Halobacteria</taxon>
        <taxon>Halobacteriales</taxon>
        <taxon>Natrialbaceae</taxon>
        <taxon>Natrinema</taxon>
    </lineage>
</organism>
<keyword evidence="3" id="KW-0233">DNA recombination</keyword>
<evidence type="ECO:0000259" key="4">
    <source>
        <dbReference type="PROSITE" id="PS51898"/>
    </source>
</evidence>
<sequence length="375" mass="43789">MKDADQAIDPLEDITLIPGPTEELLNERQFLDYRSEREQCLDWLLTFGIDPKTADGYAKTTVSNRAFRMDQFYRWVWEQEGGYTTSLTHDHADNYLRHLAGQQKSNAHKNSCRKALMMLYKWRHHQRGADKWEPEITFSRKNQSTTPRDYLTREERTAIRDASLEYGSVPSRDSVHGDERDQWVAYLAQRFEKPKTEVTEADWDRANKWKTPSLVAASLDGGLRPIEVERARTSWVDVDNGVLRIPKEESSKNTEHWIVSLQTQTVEMLDRWLTQRATIEKYDDTDALWLTRRSNPYQTSSLRNLLHRLCEIAGISTENRQMSWYAIRHSTGTYMAREEGLAAAQTQLRHKSPETTMKYDQAPIEDRKNALDRMG</sequence>
<dbReference type="Pfam" id="PF00589">
    <property type="entry name" value="Phage_integrase"/>
    <property type="match status" value="1"/>
</dbReference>
<keyword evidence="1" id="KW-0229">DNA integration</keyword>
<protein>
    <submittedName>
        <fullName evidence="5">Site-specific recombinase XerD</fullName>
    </submittedName>
</protein>
<gene>
    <name evidence="5" type="ORF">BDK88_1698</name>
</gene>
<dbReference type="InterPro" id="IPR013762">
    <property type="entry name" value="Integrase-like_cat_sf"/>
</dbReference>
<dbReference type="GO" id="GO:0006310">
    <property type="term" value="P:DNA recombination"/>
    <property type="evidence" value="ECO:0007669"/>
    <property type="project" value="UniProtKB-KW"/>
</dbReference>
<comment type="caution">
    <text evidence="5">The sequence shown here is derived from an EMBL/GenBank/DDBJ whole genome shotgun (WGS) entry which is preliminary data.</text>
</comment>
<keyword evidence="2" id="KW-0238">DNA-binding</keyword>
<dbReference type="PROSITE" id="PS51898">
    <property type="entry name" value="TYR_RECOMBINASE"/>
    <property type="match status" value="1"/>
</dbReference>
<dbReference type="Gene3D" id="1.10.443.10">
    <property type="entry name" value="Intergrase catalytic core"/>
    <property type="match status" value="1"/>
</dbReference>
<dbReference type="EMBL" id="SHMP01000004">
    <property type="protein sequence ID" value="RZV10530.1"/>
    <property type="molecule type" value="Genomic_DNA"/>
</dbReference>
<dbReference type="GO" id="GO:0003677">
    <property type="term" value="F:DNA binding"/>
    <property type="evidence" value="ECO:0007669"/>
    <property type="project" value="UniProtKB-KW"/>
</dbReference>
<evidence type="ECO:0000313" key="5">
    <source>
        <dbReference type="EMBL" id="RZV10530.1"/>
    </source>
</evidence>
<dbReference type="InterPro" id="IPR050090">
    <property type="entry name" value="Tyrosine_recombinase_XerCD"/>
</dbReference>
<dbReference type="PANTHER" id="PTHR30349">
    <property type="entry name" value="PHAGE INTEGRASE-RELATED"/>
    <property type="match status" value="1"/>
</dbReference>
<evidence type="ECO:0000313" key="6">
    <source>
        <dbReference type="Proteomes" id="UP000291097"/>
    </source>
</evidence>
<reference evidence="5 6" key="1">
    <citation type="submission" date="2019-02" db="EMBL/GenBank/DDBJ databases">
        <title>Genomic Encyclopedia of Archaeal and Bacterial Type Strains, Phase II (KMG-II): from individual species to whole genera.</title>
        <authorList>
            <person name="Goeker M."/>
        </authorList>
    </citation>
    <scope>NUCLEOTIDE SEQUENCE [LARGE SCALE GENOMIC DNA]</scope>
    <source>
        <strain evidence="5 6">DSM 18328</strain>
    </source>
</reference>
<dbReference type="SUPFAM" id="SSF56349">
    <property type="entry name" value="DNA breaking-rejoining enzymes"/>
    <property type="match status" value="1"/>
</dbReference>
<dbReference type="InterPro" id="IPR011010">
    <property type="entry name" value="DNA_brk_join_enz"/>
</dbReference>
<evidence type="ECO:0000256" key="1">
    <source>
        <dbReference type="ARBA" id="ARBA00022908"/>
    </source>
</evidence>
<dbReference type="Proteomes" id="UP000291097">
    <property type="component" value="Unassembled WGS sequence"/>
</dbReference>
<feature type="domain" description="Tyr recombinase" evidence="4">
    <location>
        <begin position="192"/>
        <end position="372"/>
    </location>
</feature>
<name>A0A482YCB5_9EURY</name>
<proteinExistence type="predicted"/>
<dbReference type="AlphaFoldDB" id="A0A482YCB5"/>
<dbReference type="OrthoDB" id="330648at2157"/>
<dbReference type="CDD" id="cd00397">
    <property type="entry name" value="DNA_BRE_C"/>
    <property type="match status" value="1"/>
</dbReference>
<accession>A0A482YCB5</accession>